<sequence length="204" mass="22590">MWDFISLNSTFHIWIPQRFILKMKYTQQVRLSAGTVFYLTGDFRCKDRRSCVSKSLVCDEITSTENPRSSPTKPSCISPSFRCPDSTSCINPAQICDGKDDCPDGSDENCVEKSDFLCTDRRSCISRNLVCDGRSHCHDGSDEVNCLGVTSPASRANVLKCRMGSRPCSDGTECVLYSHICDGENDCTDGSDEKGCLRLPGPIR</sequence>
<evidence type="ECO:0000256" key="6">
    <source>
        <dbReference type="ARBA" id="ARBA00023157"/>
    </source>
</evidence>
<dbReference type="GO" id="GO:0043235">
    <property type="term" value="C:receptor complex"/>
    <property type="evidence" value="ECO:0007669"/>
    <property type="project" value="TreeGrafter"/>
</dbReference>
<accession>A0A3Q1HWS3</accession>
<dbReference type="PROSITE" id="PS50068">
    <property type="entry name" value="LDLRA_2"/>
    <property type="match status" value="3"/>
</dbReference>
<keyword evidence="8" id="KW-0325">Glycoprotein</keyword>
<comment type="caution">
    <text evidence="9">Lacks conserved residue(s) required for the propagation of feature annotation.</text>
</comment>
<dbReference type="PANTHER" id="PTHR22722">
    <property type="entry name" value="LOW-DENSITY LIPOPROTEIN RECEPTOR-RELATED PROTEIN 2-RELATED"/>
    <property type="match status" value="1"/>
</dbReference>
<evidence type="ECO:0000313" key="10">
    <source>
        <dbReference type="Ensembl" id="ENSAPOP00000032090.1"/>
    </source>
</evidence>
<dbReference type="PROSITE" id="PS01209">
    <property type="entry name" value="LDLRA_1"/>
    <property type="match status" value="2"/>
</dbReference>
<organism evidence="10 11">
    <name type="scientific">Acanthochromis polyacanthus</name>
    <name type="common">spiny chromis</name>
    <dbReference type="NCBI Taxonomy" id="80966"/>
    <lineage>
        <taxon>Eukaryota</taxon>
        <taxon>Metazoa</taxon>
        <taxon>Chordata</taxon>
        <taxon>Craniata</taxon>
        <taxon>Vertebrata</taxon>
        <taxon>Euteleostomi</taxon>
        <taxon>Actinopterygii</taxon>
        <taxon>Neopterygii</taxon>
        <taxon>Teleostei</taxon>
        <taxon>Neoteleostei</taxon>
        <taxon>Acanthomorphata</taxon>
        <taxon>Ovalentaria</taxon>
        <taxon>Pomacentridae</taxon>
        <taxon>Acanthochromis</taxon>
    </lineage>
</organism>
<keyword evidence="7" id="KW-0675">Receptor</keyword>
<evidence type="ECO:0000256" key="8">
    <source>
        <dbReference type="ARBA" id="ARBA00023180"/>
    </source>
</evidence>
<dbReference type="Pfam" id="PF00057">
    <property type="entry name" value="Ldl_recept_a"/>
    <property type="match status" value="3"/>
</dbReference>
<feature type="disulfide bond" evidence="9">
    <location>
        <begin position="131"/>
        <end position="146"/>
    </location>
</feature>
<name>A0A3Q1HWS3_9TELE</name>
<evidence type="ECO:0000256" key="7">
    <source>
        <dbReference type="ARBA" id="ARBA00023170"/>
    </source>
</evidence>
<keyword evidence="6 9" id="KW-1015">Disulfide bond</keyword>
<comment type="subcellular location">
    <subcellularLocation>
        <location evidence="1">Membrane</location>
        <topology evidence="1">Single-pass membrane protein</topology>
    </subcellularLocation>
</comment>
<evidence type="ECO:0000256" key="4">
    <source>
        <dbReference type="ARBA" id="ARBA00022989"/>
    </source>
</evidence>
<dbReference type="CDD" id="cd00112">
    <property type="entry name" value="LDLa"/>
    <property type="match status" value="3"/>
</dbReference>
<evidence type="ECO:0000313" key="11">
    <source>
        <dbReference type="Proteomes" id="UP000257200"/>
    </source>
</evidence>
<feature type="disulfide bond" evidence="9">
    <location>
        <begin position="181"/>
        <end position="196"/>
    </location>
</feature>
<dbReference type="PANTHER" id="PTHR22722:SF5">
    <property type="entry name" value="LOW-DENSITY LIPOPROTEIN RECEPTOR-RELATED PROTEIN 1B"/>
    <property type="match status" value="1"/>
</dbReference>
<evidence type="ECO:0000256" key="9">
    <source>
        <dbReference type="PROSITE-ProRule" id="PRU00124"/>
    </source>
</evidence>
<dbReference type="InterPro" id="IPR051221">
    <property type="entry name" value="LDLR-related"/>
</dbReference>
<evidence type="ECO:0000256" key="2">
    <source>
        <dbReference type="ARBA" id="ARBA00022692"/>
    </source>
</evidence>
<evidence type="ECO:0000256" key="5">
    <source>
        <dbReference type="ARBA" id="ARBA00023136"/>
    </source>
</evidence>
<dbReference type="SUPFAM" id="SSF57424">
    <property type="entry name" value="LDL receptor-like module"/>
    <property type="match status" value="3"/>
</dbReference>
<dbReference type="InterPro" id="IPR002172">
    <property type="entry name" value="LDrepeatLR_classA_rpt"/>
</dbReference>
<dbReference type="PRINTS" id="PR00261">
    <property type="entry name" value="LDLRECEPTOR"/>
</dbReference>
<keyword evidence="3" id="KW-0677">Repeat</keyword>
<evidence type="ECO:0000256" key="3">
    <source>
        <dbReference type="ARBA" id="ARBA00022737"/>
    </source>
</evidence>
<reference evidence="10" key="1">
    <citation type="submission" date="2025-08" db="UniProtKB">
        <authorList>
            <consortium name="Ensembl"/>
        </authorList>
    </citation>
    <scope>IDENTIFICATION</scope>
</reference>
<keyword evidence="2" id="KW-0812">Transmembrane</keyword>
<dbReference type="GO" id="GO:0005886">
    <property type="term" value="C:plasma membrane"/>
    <property type="evidence" value="ECO:0007669"/>
    <property type="project" value="TreeGrafter"/>
</dbReference>
<proteinExistence type="predicted"/>
<dbReference type="SMART" id="SM00192">
    <property type="entry name" value="LDLa"/>
    <property type="match status" value="3"/>
</dbReference>
<dbReference type="GO" id="GO:0005041">
    <property type="term" value="F:low-density lipoprotein particle receptor activity"/>
    <property type="evidence" value="ECO:0007669"/>
    <property type="project" value="TreeGrafter"/>
</dbReference>
<reference evidence="10" key="2">
    <citation type="submission" date="2025-09" db="UniProtKB">
        <authorList>
            <consortium name="Ensembl"/>
        </authorList>
    </citation>
    <scope>IDENTIFICATION</scope>
</reference>
<dbReference type="Gene3D" id="4.10.400.10">
    <property type="entry name" value="Low-density Lipoprotein Receptor"/>
    <property type="match status" value="3"/>
</dbReference>
<dbReference type="GeneTree" id="ENSGT00940000162544"/>
<dbReference type="InterPro" id="IPR036055">
    <property type="entry name" value="LDL_receptor-like_sf"/>
</dbReference>
<keyword evidence="4" id="KW-1133">Transmembrane helix</keyword>
<keyword evidence="11" id="KW-1185">Reference proteome</keyword>
<dbReference type="Proteomes" id="UP000257200">
    <property type="component" value="Unplaced"/>
</dbReference>
<keyword evidence="5" id="KW-0472">Membrane</keyword>
<protein>
    <submittedName>
        <fullName evidence="10">Si:dkey-88l16.3</fullName>
    </submittedName>
</protein>
<dbReference type="AlphaFoldDB" id="A0A3Q1HWS3"/>
<dbReference type="Ensembl" id="ENSAPOT00000025690.1">
    <property type="protein sequence ID" value="ENSAPOP00000032090.1"/>
    <property type="gene ID" value="ENSAPOG00000019865.1"/>
</dbReference>
<evidence type="ECO:0000256" key="1">
    <source>
        <dbReference type="ARBA" id="ARBA00004167"/>
    </source>
</evidence>
<dbReference type="InterPro" id="IPR023415">
    <property type="entry name" value="LDLR_class-A_CS"/>
</dbReference>